<organism evidence="7">
    <name type="scientific">Haptolina ericina</name>
    <dbReference type="NCBI Taxonomy" id="156174"/>
    <lineage>
        <taxon>Eukaryota</taxon>
        <taxon>Haptista</taxon>
        <taxon>Haptophyta</taxon>
        <taxon>Prymnesiophyceae</taxon>
        <taxon>Prymnesiales</taxon>
        <taxon>Prymnesiaceae</taxon>
        <taxon>Haptolina</taxon>
    </lineage>
</organism>
<evidence type="ECO:0000256" key="1">
    <source>
        <dbReference type="ARBA" id="ARBA00004141"/>
    </source>
</evidence>
<evidence type="ECO:0000256" key="5">
    <source>
        <dbReference type="ARBA" id="ARBA00023136"/>
    </source>
</evidence>
<dbReference type="GO" id="GO:0016020">
    <property type="term" value="C:membrane"/>
    <property type="evidence" value="ECO:0007669"/>
    <property type="project" value="UniProtKB-SubCell"/>
</dbReference>
<sequence>MLLRHVQSVRRYAAFRPPAVAELATLRKNEVKAVAEQARGLVEIYREALEHSPVRANALTSGVLCAFGDVLAQTVERRMSSDSNASQGRFDRWRTARMAVYGTFICGPLLSGWYVTLHHLGEAISVTYRPIVGGWLGRLTPFGHLHKEASGTLSPLQLLLAKVTADGLLFQAPFLNLYFATMGALEGLSPSAIFDKCIEKFHRAWALSIVVWTPVQLINLWYVPHSLQPVFVAAVNVGWKTVLAAAGSNPYSPQRAQTHPLA</sequence>
<proteinExistence type="inferred from homology"/>
<protein>
    <recommendedName>
        <fullName evidence="8">Peroxisomal membrane protein MPV17</fullName>
    </recommendedName>
</protein>
<dbReference type="InterPro" id="IPR007248">
    <property type="entry name" value="Mpv17_PMP22"/>
</dbReference>
<dbReference type="AlphaFoldDB" id="A0A7S3EQN8"/>
<evidence type="ECO:0000313" key="7">
    <source>
        <dbReference type="EMBL" id="CAE0101025.1"/>
    </source>
</evidence>
<comment type="subcellular location">
    <subcellularLocation>
        <location evidence="1">Membrane</location>
        <topology evidence="1">Multi-pass membrane protein</topology>
    </subcellularLocation>
</comment>
<evidence type="ECO:0000256" key="6">
    <source>
        <dbReference type="RuleBase" id="RU363053"/>
    </source>
</evidence>
<evidence type="ECO:0000256" key="4">
    <source>
        <dbReference type="ARBA" id="ARBA00022989"/>
    </source>
</evidence>
<accession>A0A7S3EQN8</accession>
<reference evidence="7" key="1">
    <citation type="submission" date="2021-01" db="EMBL/GenBank/DDBJ databases">
        <authorList>
            <person name="Corre E."/>
            <person name="Pelletier E."/>
            <person name="Niang G."/>
            <person name="Scheremetjew M."/>
            <person name="Finn R."/>
            <person name="Kale V."/>
            <person name="Holt S."/>
            <person name="Cochrane G."/>
            <person name="Meng A."/>
            <person name="Brown T."/>
            <person name="Cohen L."/>
        </authorList>
    </citation>
    <scope>NUCLEOTIDE SEQUENCE</scope>
    <source>
        <strain evidence="7">CCMP281</strain>
    </source>
</reference>
<comment type="similarity">
    <text evidence="2 6">Belongs to the peroxisomal membrane protein PXMP2/4 family.</text>
</comment>
<dbReference type="EMBL" id="HBHX01004317">
    <property type="protein sequence ID" value="CAE0101025.1"/>
    <property type="molecule type" value="Transcribed_RNA"/>
</dbReference>
<dbReference type="Pfam" id="PF04117">
    <property type="entry name" value="Mpv17_PMP22"/>
    <property type="match status" value="1"/>
</dbReference>
<dbReference type="GO" id="GO:0005737">
    <property type="term" value="C:cytoplasm"/>
    <property type="evidence" value="ECO:0007669"/>
    <property type="project" value="TreeGrafter"/>
</dbReference>
<evidence type="ECO:0008006" key="8">
    <source>
        <dbReference type="Google" id="ProtNLM"/>
    </source>
</evidence>
<evidence type="ECO:0000256" key="2">
    <source>
        <dbReference type="ARBA" id="ARBA00006824"/>
    </source>
</evidence>
<keyword evidence="4" id="KW-1133">Transmembrane helix</keyword>
<gene>
    <name evidence="7" type="ORF">HERI1096_LOCUS2383</name>
</gene>
<dbReference type="PANTHER" id="PTHR11266">
    <property type="entry name" value="PEROXISOMAL MEMBRANE PROTEIN 2, PXMP2 MPV17"/>
    <property type="match status" value="1"/>
</dbReference>
<evidence type="ECO:0000256" key="3">
    <source>
        <dbReference type="ARBA" id="ARBA00022692"/>
    </source>
</evidence>
<keyword evidence="3" id="KW-0812">Transmembrane</keyword>
<name>A0A7S3EQN8_9EUKA</name>
<keyword evidence="5" id="KW-0472">Membrane</keyword>